<organism evidence="1 2">
    <name type="scientific">Cetraspora pellucida</name>
    <dbReference type="NCBI Taxonomy" id="1433469"/>
    <lineage>
        <taxon>Eukaryota</taxon>
        <taxon>Fungi</taxon>
        <taxon>Fungi incertae sedis</taxon>
        <taxon>Mucoromycota</taxon>
        <taxon>Glomeromycotina</taxon>
        <taxon>Glomeromycetes</taxon>
        <taxon>Diversisporales</taxon>
        <taxon>Gigasporaceae</taxon>
        <taxon>Cetraspora</taxon>
    </lineage>
</organism>
<reference evidence="1" key="1">
    <citation type="submission" date="2021-06" db="EMBL/GenBank/DDBJ databases">
        <authorList>
            <person name="Kallberg Y."/>
            <person name="Tangrot J."/>
            <person name="Rosling A."/>
        </authorList>
    </citation>
    <scope>NUCLEOTIDE SEQUENCE</scope>
    <source>
        <strain evidence="1">FL966</strain>
    </source>
</reference>
<gene>
    <name evidence="1" type="ORF">CPELLU_LOCUS18015</name>
</gene>
<dbReference type="EMBL" id="CAJVQA010033547">
    <property type="protein sequence ID" value="CAG8804611.1"/>
    <property type="molecule type" value="Genomic_DNA"/>
</dbReference>
<keyword evidence="2" id="KW-1185">Reference proteome</keyword>
<sequence>VQMLKAGAKPSMIYEAIRDENGEPTVTRKDISNLDTQIYLLEENASMEALITNMKKRRYIVCSDTWISDESEKSYIWMLEKLFSLMFFDIVPSVFVTDNDATLIDDSYDEIIKIVELIIYSGDCESLNLITVSYKALASSNLNANKAIKYLNRKNNESAHLAMRHAIESSRSLMKSFNSLDRWLYLYHEERLLQYENESINIDPLLTLDDKNRLEPFLGKVAQFALNKIKNELLKATIYKACLSNDIDQVYDPKSDRNCRFRALAFAIRGNKKSWCLIKLAMNSYLNKHIEVYEKWLNYNINLLIQILESQASLCSPSLWFLSPNCAQLAADTFSIYIANFDEDNKKC</sequence>
<dbReference type="AlphaFoldDB" id="A0A9N9K2D7"/>
<dbReference type="Proteomes" id="UP000789759">
    <property type="component" value="Unassembled WGS sequence"/>
</dbReference>
<name>A0A9N9K2D7_9GLOM</name>
<evidence type="ECO:0000313" key="1">
    <source>
        <dbReference type="EMBL" id="CAG8804611.1"/>
    </source>
</evidence>
<protein>
    <submittedName>
        <fullName evidence="1">16531_t:CDS:1</fullName>
    </submittedName>
</protein>
<feature type="non-terminal residue" evidence="1">
    <location>
        <position position="1"/>
    </location>
</feature>
<evidence type="ECO:0000313" key="2">
    <source>
        <dbReference type="Proteomes" id="UP000789759"/>
    </source>
</evidence>
<comment type="caution">
    <text evidence="1">The sequence shown here is derived from an EMBL/GenBank/DDBJ whole genome shotgun (WGS) entry which is preliminary data.</text>
</comment>
<dbReference type="OrthoDB" id="2422867at2759"/>
<accession>A0A9N9K2D7</accession>
<feature type="non-terminal residue" evidence="1">
    <location>
        <position position="348"/>
    </location>
</feature>
<proteinExistence type="predicted"/>